<dbReference type="EMBL" id="LR796581">
    <property type="protein sequence ID" value="CAB4152292.1"/>
    <property type="molecule type" value="Genomic_DNA"/>
</dbReference>
<proteinExistence type="predicted"/>
<organism evidence="1">
    <name type="scientific">uncultured Caudovirales phage</name>
    <dbReference type="NCBI Taxonomy" id="2100421"/>
    <lineage>
        <taxon>Viruses</taxon>
        <taxon>Duplodnaviria</taxon>
        <taxon>Heunggongvirae</taxon>
        <taxon>Uroviricota</taxon>
        <taxon>Caudoviricetes</taxon>
        <taxon>Peduoviridae</taxon>
        <taxon>Maltschvirus</taxon>
        <taxon>Maltschvirus maltsch</taxon>
    </lineage>
</organism>
<reference evidence="1" key="1">
    <citation type="submission" date="2020-04" db="EMBL/GenBank/DDBJ databases">
        <authorList>
            <person name="Chiriac C."/>
            <person name="Salcher M."/>
            <person name="Ghai R."/>
            <person name="Kavagutti S V."/>
        </authorList>
    </citation>
    <scope>NUCLEOTIDE SEQUENCE</scope>
</reference>
<gene>
    <name evidence="1" type="ORF">UFOVP607_7</name>
</gene>
<accession>A0A6J5N0Y4</accession>
<sequence>MSLSTKLLALLFAMIISAGIGYRTGVKLTQAAIDKAAITAIETARNEEKQNAARVQSAQSNQVAKLRIVERDSAGTLSELERLRNALRAKPTGDATLAALTERADTLGELFGQCGQALTDLGRKADGHAIDVITLRDAWPK</sequence>
<evidence type="ECO:0000313" key="1">
    <source>
        <dbReference type="EMBL" id="CAB4152292.1"/>
    </source>
</evidence>
<protein>
    <submittedName>
        <fullName evidence="1">Uncharacterized protein</fullName>
    </submittedName>
</protein>
<name>A0A6J5N0Y4_9CAUD</name>